<evidence type="ECO:0000313" key="1">
    <source>
        <dbReference type="EMBL" id="ETO08596.1"/>
    </source>
</evidence>
<feature type="non-terminal residue" evidence="1">
    <location>
        <position position="1"/>
    </location>
</feature>
<dbReference type="EMBL" id="ASPP01024869">
    <property type="protein sequence ID" value="ETO08596.1"/>
    <property type="molecule type" value="Genomic_DNA"/>
</dbReference>
<accession>X6M4L9</accession>
<protein>
    <submittedName>
        <fullName evidence="1">Uncharacterized protein</fullName>
    </submittedName>
</protein>
<reference evidence="1 2" key="1">
    <citation type="journal article" date="2013" name="Curr. Biol.">
        <title>The Genome of the Foraminiferan Reticulomyxa filosa.</title>
        <authorList>
            <person name="Glockner G."/>
            <person name="Hulsmann N."/>
            <person name="Schleicher M."/>
            <person name="Noegel A.A."/>
            <person name="Eichinger L."/>
            <person name="Gallinger C."/>
            <person name="Pawlowski J."/>
            <person name="Sierra R."/>
            <person name="Euteneuer U."/>
            <person name="Pillet L."/>
            <person name="Moustafa A."/>
            <person name="Platzer M."/>
            <person name="Groth M."/>
            <person name="Szafranski K."/>
            <person name="Schliwa M."/>
        </authorList>
    </citation>
    <scope>NUCLEOTIDE SEQUENCE [LARGE SCALE GENOMIC DNA]</scope>
</reference>
<keyword evidence="2" id="KW-1185">Reference proteome</keyword>
<dbReference type="AlphaFoldDB" id="X6M4L9"/>
<comment type="caution">
    <text evidence="1">The sequence shown here is derived from an EMBL/GenBank/DDBJ whole genome shotgun (WGS) entry which is preliminary data.</text>
</comment>
<gene>
    <name evidence="1" type="ORF">RFI_28791</name>
</gene>
<name>X6M4L9_RETFI</name>
<evidence type="ECO:0000313" key="2">
    <source>
        <dbReference type="Proteomes" id="UP000023152"/>
    </source>
</evidence>
<organism evidence="1 2">
    <name type="scientific">Reticulomyxa filosa</name>
    <dbReference type="NCBI Taxonomy" id="46433"/>
    <lineage>
        <taxon>Eukaryota</taxon>
        <taxon>Sar</taxon>
        <taxon>Rhizaria</taxon>
        <taxon>Retaria</taxon>
        <taxon>Foraminifera</taxon>
        <taxon>Monothalamids</taxon>
        <taxon>Reticulomyxidae</taxon>
        <taxon>Reticulomyxa</taxon>
    </lineage>
</organism>
<proteinExistence type="predicted"/>
<sequence length="206" mass="24187">RKTNYLHKSVIYWKKPKCFLQDVDTLALFMDKGQRHSVATKLMDFATRAWTVEELDPSDCTLFMRLFTFVSFQGTHHLRISLHKVNQLDTYQSDFEYVAIACVDDFNEDVIAHSRNAKFPYYFVIFQQSLLQKKKNSVWNNKENVCIDYSHDKLKVGAWYAEPGKCNVFHCIILFALFVHLFLNDHLNGTQLQQTNFFETVLGLIL</sequence>
<dbReference type="Proteomes" id="UP000023152">
    <property type="component" value="Unassembled WGS sequence"/>
</dbReference>